<proteinExistence type="predicted"/>
<accession>A0A7D4UBK2</accession>
<keyword evidence="2" id="KW-0808">Transferase</keyword>
<dbReference type="InterPro" id="IPR051531">
    <property type="entry name" value="N-acetyltransferase"/>
</dbReference>
<dbReference type="Gene3D" id="3.40.630.30">
    <property type="match status" value="1"/>
</dbReference>
<dbReference type="EMBL" id="CP054139">
    <property type="protein sequence ID" value="QKJ30798.1"/>
    <property type="molecule type" value="Genomic_DNA"/>
</dbReference>
<dbReference type="GO" id="GO:0008999">
    <property type="term" value="F:protein-N-terminal-alanine acetyltransferase activity"/>
    <property type="evidence" value="ECO:0007669"/>
    <property type="project" value="TreeGrafter"/>
</dbReference>
<dbReference type="CDD" id="cd04301">
    <property type="entry name" value="NAT_SF"/>
    <property type="match status" value="1"/>
</dbReference>
<protein>
    <submittedName>
        <fullName evidence="2">GNAT family N-acetyltransferase</fullName>
    </submittedName>
</protein>
<dbReference type="Proteomes" id="UP000505355">
    <property type="component" value="Chromosome"/>
</dbReference>
<dbReference type="KEGG" id="mmab:HQ865_13915"/>
<reference evidence="2 3" key="1">
    <citation type="submission" date="2020-05" db="EMBL/GenBank/DDBJ databases">
        <title>Mucilaginibacter mali sp. nov.</title>
        <authorList>
            <person name="Kim H.S."/>
            <person name="Lee K.C."/>
            <person name="Suh M.K."/>
            <person name="Kim J.-S."/>
            <person name="Han K.-I."/>
            <person name="Eom M.K."/>
            <person name="Shin Y.K."/>
            <person name="Lee J.-S."/>
        </authorList>
    </citation>
    <scope>NUCLEOTIDE SEQUENCE [LARGE SCALE GENOMIC DNA]</scope>
    <source>
        <strain evidence="2 3">G2-14</strain>
    </source>
</reference>
<sequence>MTIDLNPFPVLATDRLVLRKLDLSDNEALLKLRSDESVNRYLDRPPTNSIADAEAFIHKIAAIIQNQHGIYWAITLKDEDALIGTICFWNFNHEKRMADIGYELMPQYQGQGFMQEALAKVLAYAFDTMQLKVITGLIHPENERSIQALKRNGFILDKTNEIVSKEDAGVEAVYVLNK</sequence>
<name>A0A7D4UBK2_9SPHI</name>
<dbReference type="InterPro" id="IPR000182">
    <property type="entry name" value="GNAT_dom"/>
</dbReference>
<dbReference type="PANTHER" id="PTHR43792:SF9">
    <property type="entry name" value="RIBOSOMAL-PROTEIN-ALANINE ACETYLTRANSFERASE"/>
    <property type="match status" value="1"/>
</dbReference>
<organism evidence="2 3">
    <name type="scientific">Mucilaginibacter mali</name>
    <dbReference type="NCBI Taxonomy" id="2740462"/>
    <lineage>
        <taxon>Bacteria</taxon>
        <taxon>Pseudomonadati</taxon>
        <taxon>Bacteroidota</taxon>
        <taxon>Sphingobacteriia</taxon>
        <taxon>Sphingobacteriales</taxon>
        <taxon>Sphingobacteriaceae</taxon>
        <taxon>Mucilaginibacter</taxon>
    </lineage>
</organism>
<gene>
    <name evidence="2" type="ORF">HQ865_13915</name>
</gene>
<dbReference type="PANTHER" id="PTHR43792">
    <property type="entry name" value="GNAT FAMILY, PUTATIVE (AFU_ORTHOLOGUE AFUA_3G00765)-RELATED-RELATED"/>
    <property type="match status" value="1"/>
</dbReference>
<dbReference type="InterPro" id="IPR016181">
    <property type="entry name" value="Acyl_CoA_acyltransferase"/>
</dbReference>
<dbReference type="GO" id="GO:0005737">
    <property type="term" value="C:cytoplasm"/>
    <property type="evidence" value="ECO:0007669"/>
    <property type="project" value="TreeGrafter"/>
</dbReference>
<dbReference type="PROSITE" id="PS51186">
    <property type="entry name" value="GNAT"/>
    <property type="match status" value="1"/>
</dbReference>
<dbReference type="Pfam" id="PF13302">
    <property type="entry name" value="Acetyltransf_3"/>
    <property type="match status" value="1"/>
</dbReference>
<dbReference type="SUPFAM" id="SSF55729">
    <property type="entry name" value="Acyl-CoA N-acyltransferases (Nat)"/>
    <property type="match status" value="1"/>
</dbReference>
<keyword evidence="3" id="KW-1185">Reference proteome</keyword>
<dbReference type="AlphaFoldDB" id="A0A7D4UBK2"/>
<evidence type="ECO:0000313" key="2">
    <source>
        <dbReference type="EMBL" id="QKJ30798.1"/>
    </source>
</evidence>
<feature type="domain" description="N-acetyltransferase" evidence="1">
    <location>
        <begin position="16"/>
        <end position="178"/>
    </location>
</feature>
<evidence type="ECO:0000313" key="3">
    <source>
        <dbReference type="Proteomes" id="UP000505355"/>
    </source>
</evidence>
<evidence type="ECO:0000259" key="1">
    <source>
        <dbReference type="PROSITE" id="PS51186"/>
    </source>
</evidence>
<dbReference type="RefSeq" id="WP_173415469.1">
    <property type="nucleotide sequence ID" value="NZ_CP054139.1"/>
</dbReference>